<sequence length="284" mass="31270">MEALVPHWRWLGGIVSAGEKLLTLLTFLYLMFALMMMLSVLAFYRNSAHVVQLLSTWIFLYAASFVLELVASAIRFCESPAGRALAAGHRAERIVKSLVAKIARATTGRDFHNLLVVVNKGAASEFSLEMDHVLVTERNVFILETKYKSGTVYVSPDASEWRVQSRHGESSMRNALLQVKNTCRQFERFVAPGVAPIPVVVIISDIGVTIDGGISNVVTLEDLPAVIAAFDRKFSTRTLDSAALCNALLSKVDSSVQARRRHKAWANSAKTRAQDESITGRASF</sequence>
<gene>
    <name evidence="3" type="ORF">SAMN05443245_4617</name>
</gene>
<name>A0A1H1I3K3_9BURK</name>
<dbReference type="RefSeq" id="WP_074768944.1">
    <property type="nucleotide sequence ID" value="NZ_FNKP01000002.1"/>
</dbReference>
<dbReference type="InterPro" id="IPR011528">
    <property type="entry name" value="NERD"/>
</dbReference>
<evidence type="ECO:0000256" key="1">
    <source>
        <dbReference type="SAM" id="Phobius"/>
    </source>
</evidence>
<evidence type="ECO:0000313" key="3">
    <source>
        <dbReference type="EMBL" id="SDR32277.1"/>
    </source>
</evidence>
<feature type="transmembrane region" description="Helical" evidence="1">
    <location>
        <begin position="50"/>
        <end position="74"/>
    </location>
</feature>
<dbReference type="AlphaFoldDB" id="A0A1H1I3K3"/>
<protein>
    <submittedName>
        <fullName evidence="3">Nuclease-related domain-containing protein</fullName>
    </submittedName>
</protein>
<feature type="domain" description="NERD" evidence="2">
    <location>
        <begin position="87"/>
        <end position="209"/>
    </location>
</feature>
<reference evidence="4" key="1">
    <citation type="submission" date="2016-10" db="EMBL/GenBank/DDBJ databases">
        <authorList>
            <person name="Varghese N."/>
        </authorList>
    </citation>
    <scope>NUCLEOTIDE SEQUENCE [LARGE SCALE GENOMIC DNA]</scope>
    <source>
        <strain evidence="4">GAS106B</strain>
    </source>
</reference>
<keyword evidence="1" id="KW-0812">Transmembrane</keyword>
<evidence type="ECO:0000313" key="4">
    <source>
        <dbReference type="Proteomes" id="UP000183487"/>
    </source>
</evidence>
<evidence type="ECO:0000259" key="2">
    <source>
        <dbReference type="PROSITE" id="PS50965"/>
    </source>
</evidence>
<proteinExistence type="predicted"/>
<organism evidence="3 4">
    <name type="scientific">Paraburkholderia fungorum</name>
    <dbReference type="NCBI Taxonomy" id="134537"/>
    <lineage>
        <taxon>Bacteria</taxon>
        <taxon>Pseudomonadati</taxon>
        <taxon>Pseudomonadota</taxon>
        <taxon>Betaproteobacteria</taxon>
        <taxon>Burkholderiales</taxon>
        <taxon>Burkholderiaceae</taxon>
        <taxon>Paraburkholderia</taxon>
    </lineage>
</organism>
<dbReference type="Proteomes" id="UP000183487">
    <property type="component" value="Unassembled WGS sequence"/>
</dbReference>
<dbReference type="EMBL" id="FNKP01000002">
    <property type="protein sequence ID" value="SDR32277.1"/>
    <property type="molecule type" value="Genomic_DNA"/>
</dbReference>
<keyword evidence="1" id="KW-1133">Transmembrane helix</keyword>
<dbReference type="PROSITE" id="PS50965">
    <property type="entry name" value="NERD"/>
    <property type="match status" value="1"/>
</dbReference>
<feature type="transmembrane region" description="Helical" evidence="1">
    <location>
        <begin position="21"/>
        <end position="44"/>
    </location>
</feature>
<keyword evidence="4" id="KW-1185">Reference proteome</keyword>
<accession>A0A1H1I3K3</accession>
<keyword evidence="1" id="KW-0472">Membrane</keyword>
<dbReference type="Pfam" id="PF08378">
    <property type="entry name" value="NERD"/>
    <property type="match status" value="1"/>
</dbReference>